<proteinExistence type="predicted"/>
<evidence type="ECO:0000313" key="3">
    <source>
        <dbReference type="Proteomes" id="UP000035721"/>
    </source>
</evidence>
<sequence length="126" mass="12932">MTGRVARRLGWTVAALLGLLSVAGMLTIGPFVLPVALGLVAILLWTGGRGVAAGIVVAAAAYPFLLMALANAEGPVSGCRTIGAEQVCEDILDPRPFRAVAVGCFVLGSAIAVLGRRRRSKPTPPQ</sequence>
<dbReference type="Proteomes" id="UP000035721">
    <property type="component" value="Unassembled WGS sequence"/>
</dbReference>
<feature type="transmembrane region" description="Helical" evidence="1">
    <location>
        <begin position="12"/>
        <end position="44"/>
    </location>
</feature>
<feature type="transmembrane region" description="Helical" evidence="1">
    <location>
        <begin position="51"/>
        <end position="70"/>
    </location>
</feature>
<reference evidence="2 3" key="1">
    <citation type="journal article" date="2013" name="ISME J.">
        <title>A metabolic model for members of the genus Tetrasphaera involved in enhanced biological phosphorus removal.</title>
        <authorList>
            <person name="Kristiansen R."/>
            <person name="Nguyen H.T.T."/>
            <person name="Saunders A.M."/>
            <person name="Nielsen J.L."/>
            <person name="Wimmer R."/>
            <person name="Le V.Q."/>
            <person name="McIlroy S.J."/>
            <person name="Petrovski S."/>
            <person name="Seviour R.J."/>
            <person name="Calteau A."/>
            <person name="Nielsen K.L."/>
            <person name="Nielsen P.H."/>
        </authorList>
    </citation>
    <scope>NUCLEOTIDE SEQUENCE [LARGE SCALE GENOMIC DNA]</scope>
    <source>
        <strain evidence="2 3">T1-X7</strain>
    </source>
</reference>
<protein>
    <submittedName>
        <fullName evidence="2">Uncharacterized protein</fullName>
    </submittedName>
</protein>
<evidence type="ECO:0000256" key="1">
    <source>
        <dbReference type="SAM" id="Phobius"/>
    </source>
</evidence>
<organism evidence="2 3">
    <name type="scientific">Nostocoides japonicum T1-X7</name>
    <dbReference type="NCBI Taxonomy" id="1194083"/>
    <lineage>
        <taxon>Bacteria</taxon>
        <taxon>Bacillati</taxon>
        <taxon>Actinomycetota</taxon>
        <taxon>Actinomycetes</taxon>
        <taxon>Micrococcales</taxon>
        <taxon>Intrasporangiaceae</taxon>
        <taxon>Nostocoides</taxon>
    </lineage>
</organism>
<dbReference type="AlphaFoldDB" id="A0A077M8Y0"/>
<dbReference type="EMBL" id="CAJB01000431">
    <property type="protein sequence ID" value="CCH80475.1"/>
    <property type="molecule type" value="Genomic_DNA"/>
</dbReference>
<keyword evidence="1" id="KW-0812">Transmembrane</keyword>
<dbReference type="RefSeq" id="WP_048552553.1">
    <property type="nucleotide sequence ID" value="NZ_HF570958.1"/>
</dbReference>
<keyword evidence="3" id="KW-1185">Reference proteome</keyword>
<comment type="caution">
    <text evidence="2">The sequence shown here is derived from an EMBL/GenBank/DDBJ whole genome shotgun (WGS) entry which is preliminary data.</text>
</comment>
<name>A0A077M8Y0_9MICO</name>
<accession>A0A077M8Y0</accession>
<keyword evidence="1" id="KW-1133">Transmembrane helix</keyword>
<keyword evidence="1" id="KW-0472">Membrane</keyword>
<evidence type="ECO:0000313" key="2">
    <source>
        <dbReference type="EMBL" id="CCH80475.1"/>
    </source>
</evidence>
<gene>
    <name evidence="2" type="ORF">BN12_950018</name>
</gene>
<dbReference type="STRING" id="1194083.BN12_950018"/>